<name>A0A1G6WY74_NIADE</name>
<evidence type="ECO:0000313" key="5">
    <source>
        <dbReference type="EMBL" id="SDD70848.1"/>
    </source>
</evidence>
<dbReference type="RefSeq" id="WP_218127783.1">
    <property type="nucleotide sequence ID" value="NZ_FMZO01000012.1"/>
</dbReference>
<dbReference type="SMART" id="SM00342">
    <property type="entry name" value="HTH_ARAC"/>
    <property type="match status" value="1"/>
</dbReference>
<keyword evidence="3" id="KW-0804">Transcription</keyword>
<evidence type="ECO:0000259" key="4">
    <source>
        <dbReference type="PROSITE" id="PS01124"/>
    </source>
</evidence>
<keyword evidence="2 5" id="KW-0238">DNA-binding</keyword>
<sequence>MQQLQKMIKTYNIPAFLKYLNINASNSDTIQVVFYDEHPEKLLKSIPVKIDFYLLALKDKIEVQSPVEEMSDSYLFLDKPGNTIEWDLKEPFEGFAILISEKLLNKAVKDVSFADYNRHEALFLTKEEKETLYDLFRKAFAEFQKKNSATEVLVSYTSLILSYTQIYYERQFEARSNVYNRVVADFYKQLDNYLNEPNEKSGLPSVAYFAGQANLSTNYFGDLIKHFTGKAPIDHIHEGIIQIAKSRLLKTKLSVGEIAYSLGFDYPTYFTRFFRQKTGISPKVFRNQS</sequence>
<dbReference type="GO" id="GO:0043565">
    <property type="term" value="F:sequence-specific DNA binding"/>
    <property type="evidence" value="ECO:0007669"/>
    <property type="project" value="InterPro"/>
</dbReference>
<dbReference type="InterPro" id="IPR009057">
    <property type="entry name" value="Homeodomain-like_sf"/>
</dbReference>
<dbReference type="AlphaFoldDB" id="A0A1G6WY74"/>
<dbReference type="SUPFAM" id="SSF46689">
    <property type="entry name" value="Homeodomain-like"/>
    <property type="match status" value="1"/>
</dbReference>
<dbReference type="PROSITE" id="PS01124">
    <property type="entry name" value="HTH_ARAC_FAMILY_2"/>
    <property type="match status" value="1"/>
</dbReference>
<evidence type="ECO:0000256" key="3">
    <source>
        <dbReference type="ARBA" id="ARBA00023163"/>
    </source>
</evidence>
<evidence type="ECO:0000313" key="6">
    <source>
        <dbReference type="Proteomes" id="UP000198757"/>
    </source>
</evidence>
<dbReference type="Proteomes" id="UP000198757">
    <property type="component" value="Unassembled WGS sequence"/>
</dbReference>
<dbReference type="PANTHER" id="PTHR43280:SF32">
    <property type="entry name" value="TRANSCRIPTIONAL REGULATORY PROTEIN"/>
    <property type="match status" value="1"/>
</dbReference>
<dbReference type="Gene3D" id="1.10.10.60">
    <property type="entry name" value="Homeodomain-like"/>
    <property type="match status" value="1"/>
</dbReference>
<dbReference type="PANTHER" id="PTHR43280">
    <property type="entry name" value="ARAC-FAMILY TRANSCRIPTIONAL REGULATOR"/>
    <property type="match status" value="1"/>
</dbReference>
<organism evidence="5 6">
    <name type="scientific">Niabella drilacis (strain DSM 25811 / CCM 8410 / CCUG 62505 / LMG 26954 / E90)</name>
    <dbReference type="NCBI Taxonomy" id="1285928"/>
    <lineage>
        <taxon>Bacteria</taxon>
        <taxon>Pseudomonadati</taxon>
        <taxon>Bacteroidota</taxon>
        <taxon>Chitinophagia</taxon>
        <taxon>Chitinophagales</taxon>
        <taxon>Chitinophagaceae</taxon>
        <taxon>Niabella</taxon>
    </lineage>
</organism>
<dbReference type="InterPro" id="IPR020449">
    <property type="entry name" value="Tscrpt_reg_AraC-type_HTH"/>
</dbReference>
<accession>A0A1G6WY74</accession>
<evidence type="ECO:0000256" key="1">
    <source>
        <dbReference type="ARBA" id="ARBA00023015"/>
    </source>
</evidence>
<keyword evidence="1" id="KW-0805">Transcription regulation</keyword>
<dbReference type="STRING" id="1285928.SAMN04487894_11271"/>
<protein>
    <submittedName>
        <fullName evidence="5">AraC-type DNA-binding protein</fullName>
    </submittedName>
</protein>
<dbReference type="Pfam" id="PF12833">
    <property type="entry name" value="HTH_18"/>
    <property type="match status" value="1"/>
</dbReference>
<dbReference type="GO" id="GO:0003700">
    <property type="term" value="F:DNA-binding transcription factor activity"/>
    <property type="evidence" value="ECO:0007669"/>
    <property type="project" value="InterPro"/>
</dbReference>
<feature type="domain" description="HTH araC/xylS-type" evidence="4">
    <location>
        <begin position="188"/>
        <end position="288"/>
    </location>
</feature>
<keyword evidence="6" id="KW-1185">Reference proteome</keyword>
<gene>
    <name evidence="5" type="ORF">SAMN04487894_11271</name>
</gene>
<proteinExistence type="predicted"/>
<dbReference type="PRINTS" id="PR00032">
    <property type="entry name" value="HTHARAC"/>
</dbReference>
<evidence type="ECO:0000256" key="2">
    <source>
        <dbReference type="ARBA" id="ARBA00023125"/>
    </source>
</evidence>
<dbReference type="EMBL" id="FMZO01000012">
    <property type="protein sequence ID" value="SDD70848.1"/>
    <property type="molecule type" value="Genomic_DNA"/>
</dbReference>
<reference evidence="6" key="1">
    <citation type="submission" date="2016-10" db="EMBL/GenBank/DDBJ databases">
        <authorList>
            <person name="Varghese N."/>
            <person name="Submissions S."/>
        </authorList>
    </citation>
    <scope>NUCLEOTIDE SEQUENCE [LARGE SCALE GENOMIC DNA]</scope>
    <source>
        <strain evidence="6">DSM 25811 / CCM 8410 / LMG 26954 / E90</strain>
    </source>
</reference>
<dbReference type="InterPro" id="IPR018060">
    <property type="entry name" value="HTH_AraC"/>
</dbReference>